<dbReference type="EMBL" id="JAJVCN010000005">
    <property type="protein sequence ID" value="MCE7011896.1"/>
    <property type="molecule type" value="Genomic_DNA"/>
</dbReference>
<sequence length="53" mass="5657">MLTVEPADEPSPGRATSQHGRHRRAGQISWAMATMVILFSGVITLVIIVIGLA</sequence>
<proteinExistence type="predicted"/>
<dbReference type="RefSeq" id="WP_233734706.1">
    <property type="nucleotide sequence ID" value="NZ_JAJVCN010000005.1"/>
</dbReference>
<protein>
    <submittedName>
        <fullName evidence="3">Uncharacterized protein</fullName>
    </submittedName>
</protein>
<evidence type="ECO:0000256" key="1">
    <source>
        <dbReference type="SAM" id="MobiDB-lite"/>
    </source>
</evidence>
<dbReference type="Proteomes" id="UP001521150">
    <property type="component" value="Unassembled WGS sequence"/>
</dbReference>
<keyword evidence="2" id="KW-0472">Membrane</keyword>
<reference evidence="3 4" key="1">
    <citation type="submission" date="2021-12" db="EMBL/GenBank/DDBJ databases">
        <title>Genome sequence of Kibdelosporangium philippinense ATCC 49844.</title>
        <authorList>
            <person name="Fedorov E.A."/>
            <person name="Omeragic M."/>
            <person name="Shalygina K.F."/>
            <person name="Maclea K.S."/>
        </authorList>
    </citation>
    <scope>NUCLEOTIDE SEQUENCE [LARGE SCALE GENOMIC DNA]</scope>
    <source>
        <strain evidence="3 4">ATCC 49844</strain>
    </source>
</reference>
<keyword evidence="2" id="KW-0812">Transmembrane</keyword>
<evidence type="ECO:0000313" key="4">
    <source>
        <dbReference type="Proteomes" id="UP001521150"/>
    </source>
</evidence>
<evidence type="ECO:0000313" key="3">
    <source>
        <dbReference type="EMBL" id="MCE7011896.1"/>
    </source>
</evidence>
<gene>
    <name evidence="3" type="ORF">LWC34_55160</name>
</gene>
<organism evidence="3 4">
    <name type="scientific">Kibdelosporangium philippinense</name>
    <dbReference type="NCBI Taxonomy" id="211113"/>
    <lineage>
        <taxon>Bacteria</taxon>
        <taxon>Bacillati</taxon>
        <taxon>Actinomycetota</taxon>
        <taxon>Actinomycetes</taxon>
        <taxon>Pseudonocardiales</taxon>
        <taxon>Pseudonocardiaceae</taxon>
        <taxon>Kibdelosporangium</taxon>
    </lineage>
</organism>
<accession>A0ABS8ZW12</accession>
<comment type="caution">
    <text evidence="3">The sequence shown here is derived from an EMBL/GenBank/DDBJ whole genome shotgun (WGS) entry which is preliminary data.</text>
</comment>
<keyword evidence="4" id="KW-1185">Reference proteome</keyword>
<name>A0ABS8ZW12_9PSEU</name>
<feature type="region of interest" description="Disordered" evidence="1">
    <location>
        <begin position="1"/>
        <end position="23"/>
    </location>
</feature>
<keyword evidence="2" id="KW-1133">Transmembrane helix</keyword>
<evidence type="ECO:0000256" key="2">
    <source>
        <dbReference type="SAM" id="Phobius"/>
    </source>
</evidence>
<feature type="transmembrane region" description="Helical" evidence="2">
    <location>
        <begin position="28"/>
        <end position="52"/>
    </location>
</feature>